<dbReference type="InterPro" id="IPR023058">
    <property type="entry name" value="PPIase_PpiC_CS"/>
</dbReference>
<dbReference type="Pfam" id="PF00639">
    <property type="entry name" value="Rotamase"/>
    <property type="match status" value="1"/>
</dbReference>
<evidence type="ECO:0000313" key="12">
    <source>
        <dbReference type="EMBL" id="MBB4265720.1"/>
    </source>
</evidence>
<dbReference type="AlphaFoldDB" id="A0A7W6RBY7"/>
<evidence type="ECO:0000256" key="8">
    <source>
        <dbReference type="ARBA" id="ARBA00031484"/>
    </source>
</evidence>
<dbReference type="InterPro" id="IPR000297">
    <property type="entry name" value="PPIase_PpiC"/>
</dbReference>
<evidence type="ECO:0000256" key="6">
    <source>
        <dbReference type="ARBA" id="ARBA00023235"/>
    </source>
</evidence>
<feature type="signal peptide" evidence="10">
    <location>
        <begin position="1"/>
        <end position="37"/>
    </location>
</feature>
<dbReference type="RefSeq" id="WP_184043372.1">
    <property type="nucleotide sequence ID" value="NZ_JACIGK010000008.1"/>
</dbReference>
<dbReference type="Gene3D" id="3.10.50.40">
    <property type="match status" value="1"/>
</dbReference>
<evidence type="ECO:0000256" key="5">
    <source>
        <dbReference type="ARBA" id="ARBA00023186"/>
    </source>
</evidence>
<name>A0A7W6RBY7_9PROT</name>
<dbReference type="EMBL" id="JACIGK010000008">
    <property type="protein sequence ID" value="MBB4265720.1"/>
    <property type="molecule type" value="Genomic_DNA"/>
</dbReference>
<gene>
    <name evidence="12" type="ORF">GGD89_001344</name>
</gene>
<evidence type="ECO:0000256" key="4">
    <source>
        <dbReference type="ARBA" id="ARBA00023110"/>
    </source>
</evidence>
<accession>A0A7W6RBY7</accession>
<reference evidence="12 13" key="1">
    <citation type="submission" date="2020-08" db="EMBL/GenBank/DDBJ databases">
        <title>Genome sequencing of Purple Non-Sulfur Bacteria from various extreme environments.</title>
        <authorList>
            <person name="Mayer M."/>
        </authorList>
    </citation>
    <scope>NUCLEOTIDE SEQUENCE [LARGE SCALE GENOMIC DNA]</scope>
    <source>
        <strain evidence="12 13">JA131</strain>
    </source>
</reference>
<keyword evidence="13" id="KW-1185">Reference proteome</keyword>
<dbReference type="InterPro" id="IPR046357">
    <property type="entry name" value="PPIase_dom_sf"/>
</dbReference>
<dbReference type="InterPro" id="IPR015391">
    <property type="entry name" value="SurA_N"/>
</dbReference>
<dbReference type="GO" id="GO:0003755">
    <property type="term" value="F:peptidyl-prolyl cis-trans isomerase activity"/>
    <property type="evidence" value="ECO:0007669"/>
    <property type="project" value="UniProtKB-KW"/>
</dbReference>
<dbReference type="PROSITE" id="PS50198">
    <property type="entry name" value="PPIC_PPIASE_2"/>
    <property type="match status" value="1"/>
</dbReference>
<keyword evidence="4 9" id="KW-0697">Rotamase</keyword>
<dbReference type="InterPro" id="IPR027304">
    <property type="entry name" value="Trigger_fact/SurA_dom_sf"/>
</dbReference>
<evidence type="ECO:0000313" key="13">
    <source>
        <dbReference type="Proteomes" id="UP000554286"/>
    </source>
</evidence>
<evidence type="ECO:0000256" key="3">
    <source>
        <dbReference type="ARBA" id="ARBA00022764"/>
    </source>
</evidence>
<dbReference type="Proteomes" id="UP000554286">
    <property type="component" value="Unassembled WGS sequence"/>
</dbReference>
<keyword evidence="3" id="KW-0574">Periplasm</keyword>
<evidence type="ECO:0000256" key="2">
    <source>
        <dbReference type="ARBA" id="ARBA00022729"/>
    </source>
</evidence>
<keyword evidence="6 9" id="KW-0413">Isomerase</keyword>
<sequence length="440" mass="47555">MTAHHPRRRPKVRFAAVFLVALSVVATASLTPHPARAQQAGDVSGGMVMRIAAVVNDEVISVYDIEARTRILIASSGIPDTPEVKAQIRDQVLRSLIDETLKIQAAERLGQEVTEDDMRTAIGQVEAQNGIPPGGFEDFIQVTGLDRESALRQIEAEVAWIKAVRARFRNQVDISDDQVDIVLGQLEAAQGKPEHLAREIFLPVDNPADEARVRANAEQLLAELRRGASFAAVARQFSRSPTAANGGSLGWVRAGELDPALEQALLGMQPKTLSDPVRTVSGYHILYLAERRRTAQPQPDKARLTISQIVMPSGGPNAMSASDQAAIAAEVAAGVDSCEAFNAIATSRDLPNSGPVGTLAVASVDQPVRGVLMGMEVGEVSDPVDVRGGKLILMLCDRSVPGGMPSREAIRDRLYQQRLELVSNRYLRTLRQQAVIDLRI</sequence>
<evidence type="ECO:0000256" key="7">
    <source>
        <dbReference type="ARBA" id="ARBA00030642"/>
    </source>
</evidence>
<keyword evidence="5" id="KW-0143">Chaperone</keyword>
<dbReference type="Pfam" id="PF09312">
    <property type="entry name" value="SurA_N"/>
    <property type="match status" value="1"/>
</dbReference>
<dbReference type="SUPFAM" id="SSF54534">
    <property type="entry name" value="FKBP-like"/>
    <property type="match status" value="2"/>
</dbReference>
<organism evidence="12 13">
    <name type="scientific">Roseospira visakhapatnamensis</name>
    <dbReference type="NCBI Taxonomy" id="390880"/>
    <lineage>
        <taxon>Bacteria</taxon>
        <taxon>Pseudomonadati</taxon>
        <taxon>Pseudomonadota</taxon>
        <taxon>Alphaproteobacteria</taxon>
        <taxon>Rhodospirillales</taxon>
        <taxon>Rhodospirillaceae</taxon>
        <taxon>Roseospira</taxon>
    </lineage>
</organism>
<protein>
    <recommendedName>
        <fullName evidence="1">Parvulin-like PPIase</fullName>
    </recommendedName>
    <alternativeName>
        <fullName evidence="7">Peptidyl-prolyl cis-trans isomerase plp</fullName>
    </alternativeName>
    <alternativeName>
        <fullName evidence="8">Rotamase plp</fullName>
    </alternativeName>
</protein>
<keyword evidence="2 10" id="KW-0732">Signal</keyword>
<feature type="chain" id="PRO_5030778533" description="Parvulin-like PPIase" evidence="10">
    <location>
        <begin position="38"/>
        <end position="440"/>
    </location>
</feature>
<dbReference type="PANTHER" id="PTHR47637">
    <property type="entry name" value="CHAPERONE SURA"/>
    <property type="match status" value="1"/>
</dbReference>
<evidence type="ECO:0000256" key="1">
    <source>
        <dbReference type="ARBA" id="ARBA00018370"/>
    </source>
</evidence>
<evidence type="ECO:0000259" key="11">
    <source>
        <dbReference type="PROSITE" id="PS50198"/>
    </source>
</evidence>
<dbReference type="PROSITE" id="PS01096">
    <property type="entry name" value="PPIC_PPIASE_1"/>
    <property type="match status" value="1"/>
</dbReference>
<dbReference type="SUPFAM" id="SSF109998">
    <property type="entry name" value="Triger factor/SurA peptide-binding domain-like"/>
    <property type="match status" value="1"/>
</dbReference>
<evidence type="ECO:0000256" key="10">
    <source>
        <dbReference type="SAM" id="SignalP"/>
    </source>
</evidence>
<feature type="domain" description="PpiC" evidence="11">
    <location>
        <begin position="192"/>
        <end position="290"/>
    </location>
</feature>
<comment type="caution">
    <text evidence="12">The sequence shown here is derived from an EMBL/GenBank/DDBJ whole genome shotgun (WGS) entry which is preliminary data.</text>
</comment>
<dbReference type="InterPro" id="IPR050280">
    <property type="entry name" value="OMP_Chaperone_SurA"/>
</dbReference>
<proteinExistence type="predicted"/>
<dbReference type="PANTHER" id="PTHR47637:SF1">
    <property type="entry name" value="CHAPERONE SURA"/>
    <property type="match status" value="1"/>
</dbReference>
<dbReference type="Gene3D" id="1.10.4030.10">
    <property type="entry name" value="Porin chaperone SurA, peptide-binding domain"/>
    <property type="match status" value="1"/>
</dbReference>
<evidence type="ECO:0000256" key="9">
    <source>
        <dbReference type="PROSITE-ProRule" id="PRU00278"/>
    </source>
</evidence>